<name>A0ABQ1H290_9GAMM</name>
<reference evidence="3" key="1">
    <citation type="journal article" date="2019" name="Int. J. Syst. Evol. Microbiol.">
        <title>The Global Catalogue of Microorganisms (GCM) 10K type strain sequencing project: providing services to taxonomists for standard genome sequencing and annotation.</title>
        <authorList>
            <consortium name="The Broad Institute Genomics Platform"/>
            <consortium name="The Broad Institute Genome Sequencing Center for Infectious Disease"/>
            <person name="Wu L."/>
            <person name="Ma J."/>
        </authorList>
    </citation>
    <scope>NUCLEOTIDE SEQUENCE [LARGE SCALE GENOMIC DNA]</scope>
    <source>
        <strain evidence="3">CGMCC 1.12806</strain>
    </source>
</reference>
<keyword evidence="1" id="KW-0732">Signal</keyword>
<feature type="signal peptide" evidence="1">
    <location>
        <begin position="1"/>
        <end position="23"/>
    </location>
</feature>
<accession>A0ABQ1H290</accession>
<evidence type="ECO:0000313" key="3">
    <source>
        <dbReference type="Proteomes" id="UP000627464"/>
    </source>
</evidence>
<dbReference type="EMBL" id="BMFZ01000009">
    <property type="protein sequence ID" value="GGA55297.1"/>
    <property type="molecule type" value="Genomic_DNA"/>
</dbReference>
<comment type="caution">
    <text evidence="2">The sequence shown here is derived from an EMBL/GenBank/DDBJ whole genome shotgun (WGS) entry which is preliminary data.</text>
</comment>
<keyword evidence="3" id="KW-1185">Reference proteome</keyword>
<organism evidence="2 3">
    <name type="scientific">Hafnia psychrotolerans</name>
    <dbReference type="NCBI Taxonomy" id="1477018"/>
    <lineage>
        <taxon>Bacteria</taxon>
        <taxon>Pseudomonadati</taxon>
        <taxon>Pseudomonadota</taxon>
        <taxon>Gammaproteobacteria</taxon>
        <taxon>Enterobacterales</taxon>
        <taxon>Hafniaceae</taxon>
        <taxon>Hafnia</taxon>
    </lineage>
</organism>
<dbReference type="RefSeq" id="WP_188474677.1">
    <property type="nucleotide sequence ID" value="NZ_BMFZ01000009.1"/>
</dbReference>
<gene>
    <name evidence="2" type="ORF">GCM10011328_33510</name>
</gene>
<feature type="chain" id="PRO_5046927531" evidence="1">
    <location>
        <begin position="24"/>
        <end position="181"/>
    </location>
</feature>
<sequence length="181" mass="20073">MKKNKAILISILLSLITVKNSLANCDIELSSPTVTWDAQTRDEILKNSKNQNNSLIELGKEREVNININCKSSQIFHITFNSPSFDENSYAFGREGKMTLLLKNVVIDGTPVDVTASDNIERNGNSMFFKPGNYLSFKKNGGEVSGINLNAQVVINAFVSKDMTRVNDIVTISNEGHFNIN</sequence>
<evidence type="ECO:0000313" key="2">
    <source>
        <dbReference type="EMBL" id="GGA55297.1"/>
    </source>
</evidence>
<evidence type="ECO:0000256" key="1">
    <source>
        <dbReference type="SAM" id="SignalP"/>
    </source>
</evidence>
<dbReference type="Proteomes" id="UP000627464">
    <property type="component" value="Unassembled WGS sequence"/>
</dbReference>
<protein>
    <submittedName>
        <fullName evidence="2">Uncharacterized protein</fullName>
    </submittedName>
</protein>
<proteinExistence type="predicted"/>